<dbReference type="InterPro" id="IPR007278">
    <property type="entry name" value="DUF397"/>
</dbReference>
<reference evidence="3" key="1">
    <citation type="journal article" date="2019" name="Int. J. Syst. Evol. Microbiol.">
        <title>The Global Catalogue of Microorganisms (GCM) 10K type strain sequencing project: providing services to taxonomists for standard genome sequencing and annotation.</title>
        <authorList>
            <consortium name="The Broad Institute Genomics Platform"/>
            <consortium name="The Broad Institute Genome Sequencing Center for Infectious Disease"/>
            <person name="Wu L."/>
            <person name="Ma J."/>
        </authorList>
    </citation>
    <scope>NUCLEOTIDE SEQUENCE [LARGE SCALE GENOMIC DNA]</scope>
    <source>
        <strain evidence="3">JCM 13850</strain>
    </source>
</reference>
<evidence type="ECO:0000259" key="1">
    <source>
        <dbReference type="Pfam" id="PF04149"/>
    </source>
</evidence>
<comment type="caution">
    <text evidence="2">The sequence shown here is derived from an EMBL/GenBank/DDBJ whole genome shotgun (WGS) entry which is preliminary data.</text>
</comment>
<proteinExistence type="predicted"/>
<name>A0ABP5LBM7_9ACTN</name>
<dbReference type="RefSeq" id="WP_344269263.1">
    <property type="nucleotide sequence ID" value="NZ_BAAAMR010000034.1"/>
</dbReference>
<accession>A0ABP5LBM7</accession>
<protein>
    <submittedName>
        <fullName evidence="2">DUF397 domain-containing protein</fullName>
    </submittedName>
</protein>
<dbReference type="EMBL" id="BAAAMR010000034">
    <property type="protein sequence ID" value="GAA2142710.1"/>
    <property type="molecule type" value="Genomic_DNA"/>
</dbReference>
<keyword evidence="3" id="KW-1185">Reference proteome</keyword>
<dbReference type="Pfam" id="PF04149">
    <property type="entry name" value="DUF397"/>
    <property type="match status" value="1"/>
</dbReference>
<evidence type="ECO:0000313" key="3">
    <source>
        <dbReference type="Proteomes" id="UP001501020"/>
    </source>
</evidence>
<organism evidence="2 3">
    <name type="scientific">Actinomadura napierensis</name>
    <dbReference type="NCBI Taxonomy" id="267854"/>
    <lineage>
        <taxon>Bacteria</taxon>
        <taxon>Bacillati</taxon>
        <taxon>Actinomycetota</taxon>
        <taxon>Actinomycetes</taxon>
        <taxon>Streptosporangiales</taxon>
        <taxon>Thermomonosporaceae</taxon>
        <taxon>Actinomadura</taxon>
    </lineage>
</organism>
<sequence length="62" mass="6546">MTTWRKSSYSGAGGTEECVEVARLPDAIAVRDSKAPGGGCLELSPRAFAALLGQLRNDRPLV</sequence>
<feature type="domain" description="DUF397" evidence="1">
    <location>
        <begin position="3"/>
        <end position="56"/>
    </location>
</feature>
<gene>
    <name evidence="2" type="ORF">GCM10009727_41120</name>
</gene>
<dbReference type="Proteomes" id="UP001501020">
    <property type="component" value="Unassembled WGS sequence"/>
</dbReference>
<evidence type="ECO:0000313" key="2">
    <source>
        <dbReference type="EMBL" id="GAA2142710.1"/>
    </source>
</evidence>